<accession>A0A3L6DNC6</accession>
<dbReference type="Proteomes" id="UP000251960">
    <property type="component" value="Chromosome 8"/>
</dbReference>
<organism evidence="1">
    <name type="scientific">Zea mays</name>
    <name type="common">Maize</name>
    <dbReference type="NCBI Taxonomy" id="4577"/>
    <lineage>
        <taxon>Eukaryota</taxon>
        <taxon>Viridiplantae</taxon>
        <taxon>Streptophyta</taxon>
        <taxon>Embryophyta</taxon>
        <taxon>Tracheophyta</taxon>
        <taxon>Spermatophyta</taxon>
        <taxon>Magnoliopsida</taxon>
        <taxon>Liliopsida</taxon>
        <taxon>Poales</taxon>
        <taxon>Poaceae</taxon>
        <taxon>PACMAD clade</taxon>
        <taxon>Panicoideae</taxon>
        <taxon>Andropogonodae</taxon>
        <taxon>Andropogoneae</taxon>
        <taxon>Tripsacinae</taxon>
        <taxon>Zea</taxon>
    </lineage>
</organism>
<evidence type="ECO:0000313" key="1">
    <source>
        <dbReference type="EMBL" id="PWZ09623.1"/>
    </source>
</evidence>
<name>A0A3L6DNC6_MAIZE</name>
<dbReference type="EMBL" id="NCVQ01000009">
    <property type="protein sequence ID" value="PWZ09623.1"/>
    <property type="molecule type" value="Genomic_DNA"/>
</dbReference>
<gene>
    <name evidence="1" type="ORF">Zm00014a_034986</name>
</gene>
<proteinExistence type="predicted"/>
<comment type="caution">
    <text evidence="1">The sequence shown here is derived from an EMBL/GenBank/DDBJ whole genome shotgun (WGS) entry which is preliminary data.</text>
</comment>
<reference evidence="1" key="1">
    <citation type="journal article" date="2018" name="Nat. Genet.">
        <title>Extensive intraspecific gene order and gene structural variations between Mo17 and other maize genomes.</title>
        <authorList>
            <person name="Sun S."/>
            <person name="Zhou Y."/>
            <person name="Chen J."/>
            <person name="Shi J."/>
            <person name="Zhao H."/>
            <person name="Zhao H."/>
            <person name="Song W."/>
            <person name="Zhang M."/>
            <person name="Cui Y."/>
            <person name="Dong X."/>
            <person name="Liu H."/>
            <person name="Ma X."/>
            <person name="Jiao Y."/>
            <person name="Wang B."/>
            <person name="Wei X."/>
            <person name="Stein J.C."/>
            <person name="Glaubitz J.C."/>
            <person name="Lu F."/>
            <person name="Yu G."/>
            <person name="Liang C."/>
            <person name="Fengler K."/>
            <person name="Li B."/>
            <person name="Rafalski A."/>
            <person name="Schnable P.S."/>
            <person name="Ware D.H."/>
            <person name="Buckler E.S."/>
            <person name="Lai J."/>
        </authorList>
    </citation>
    <scope>NUCLEOTIDE SEQUENCE [LARGE SCALE GENOMIC DNA]</scope>
    <source>
        <tissue evidence="1">Seedling</tissue>
    </source>
</reference>
<protein>
    <submittedName>
        <fullName evidence="1">Uncharacterized protein</fullName>
    </submittedName>
</protein>
<sequence>MGSRERITETILTLVFLQRDCIEPRTFGSVGRFLTTALAYL</sequence>
<dbReference type="AlphaFoldDB" id="A0A3L6DNC6"/>